<gene>
    <name evidence="2" type="ORF">CYJ10_21240</name>
</gene>
<dbReference type="AlphaFoldDB" id="A0A2N5C886"/>
<evidence type="ECO:0000313" key="3">
    <source>
        <dbReference type="Proteomes" id="UP000234341"/>
    </source>
</evidence>
<evidence type="ECO:0000313" key="2">
    <source>
        <dbReference type="EMBL" id="PLP98424.1"/>
    </source>
</evidence>
<dbReference type="InterPro" id="IPR014757">
    <property type="entry name" value="Tscrpt_reg_IclR_C"/>
</dbReference>
<comment type="caution">
    <text evidence="2">The sequence shown here is derived from an EMBL/GenBank/DDBJ whole genome shotgun (WGS) entry which is preliminary data.</text>
</comment>
<accession>A0A2N5C886</accession>
<dbReference type="Gene3D" id="3.30.450.40">
    <property type="match status" value="1"/>
</dbReference>
<evidence type="ECO:0000259" key="1">
    <source>
        <dbReference type="PROSITE" id="PS51078"/>
    </source>
</evidence>
<protein>
    <recommendedName>
        <fullName evidence="1">IclR-ED domain-containing protein</fullName>
    </recommendedName>
</protein>
<name>A0A2N5C886_9BURK</name>
<dbReference type="Pfam" id="PF01614">
    <property type="entry name" value="IclR_C"/>
    <property type="match status" value="1"/>
</dbReference>
<dbReference type="InterPro" id="IPR029016">
    <property type="entry name" value="GAF-like_dom_sf"/>
</dbReference>
<dbReference type="SUPFAM" id="SSF55781">
    <property type="entry name" value="GAF domain-like"/>
    <property type="match status" value="1"/>
</dbReference>
<sequence length="109" mass="11850">MPLSRSRNPRCCWLGSPPVTQPEQIQARLVAIRERGYAFTEEEYLLGDYSVAAAVVDRSGVAHAAINIAVTKPRWQGANDERRFADLVIAAAAAISGQQTSLVALRQEG</sequence>
<reference evidence="2 3" key="1">
    <citation type="submission" date="2017-12" db="EMBL/GenBank/DDBJ databases">
        <title>Genome sequence of the active heterotrophic nitrifier-denitrifier, Cupriavidus pauculus UM1.</title>
        <authorList>
            <person name="Putonti C."/>
            <person name="Castignetti D."/>
        </authorList>
    </citation>
    <scope>NUCLEOTIDE SEQUENCE [LARGE SCALE GENOMIC DNA]</scope>
    <source>
        <strain evidence="2 3">UM1</strain>
    </source>
</reference>
<dbReference type="PROSITE" id="PS51078">
    <property type="entry name" value="ICLR_ED"/>
    <property type="match status" value="1"/>
</dbReference>
<dbReference type="OrthoDB" id="5401369at2"/>
<proteinExistence type="predicted"/>
<dbReference type="STRING" id="82633.GCA_000974605_01750"/>
<dbReference type="EMBL" id="PJRP01000011">
    <property type="protein sequence ID" value="PLP98424.1"/>
    <property type="molecule type" value="Genomic_DNA"/>
</dbReference>
<feature type="domain" description="IclR-ED" evidence="1">
    <location>
        <begin position="1"/>
        <end position="101"/>
    </location>
</feature>
<dbReference type="Proteomes" id="UP000234341">
    <property type="component" value="Unassembled WGS sequence"/>
</dbReference>
<organism evidence="2 3">
    <name type="scientific">Cupriavidus pauculus</name>
    <dbReference type="NCBI Taxonomy" id="82633"/>
    <lineage>
        <taxon>Bacteria</taxon>
        <taxon>Pseudomonadati</taxon>
        <taxon>Pseudomonadota</taxon>
        <taxon>Betaproteobacteria</taxon>
        <taxon>Burkholderiales</taxon>
        <taxon>Burkholderiaceae</taxon>
        <taxon>Cupriavidus</taxon>
    </lineage>
</organism>